<feature type="coiled-coil region" evidence="1">
    <location>
        <begin position="243"/>
        <end position="277"/>
    </location>
</feature>
<evidence type="ECO:0000313" key="3">
    <source>
        <dbReference type="EMBL" id="CAI9094472.1"/>
    </source>
</evidence>
<evidence type="ECO:0000256" key="2">
    <source>
        <dbReference type="SAM" id="MobiDB-lite"/>
    </source>
</evidence>
<feature type="region of interest" description="Disordered" evidence="2">
    <location>
        <begin position="421"/>
        <end position="440"/>
    </location>
</feature>
<feature type="region of interest" description="Disordered" evidence="2">
    <location>
        <begin position="366"/>
        <end position="412"/>
    </location>
</feature>
<dbReference type="EMBL" id="OX459119">
    <property type="protein sequence ID" value="CAI9094472.1"/>
    <property type="molecule type" value="Genomic_DNA"/>
</dbReference>
<dbReference type="AlphaFoldDB" id="A0AAV1CIZ9"/>
<reference evidence="3" key="1">
    <citation type="submission" date="2023-03" db="EMBL/GenBank/DDBJ databases">
        <authorList>
            <person name="Julca I."/>
        </authorList>
    </citation>
    <scope>NUCLEOTIDE SEQUENCE</scope>
</reference>
<organism evidence="3 4">
    <name type="scientific">Oldenlandia corymbosa var. corymbosa</name>
    <dbReference type="NCBI Taxonomy" id="529605"/>
    <lineage>
        <taxon>Eukaryota</taxon>
        <taxon>Viridiplantae</taxon>
        <taxon>Streptophyta</taxon>
        <taxon>Embryophyta</taxon>
        <taxon>Tracheophyta</taxon>
        <taxon>Spermatophyta</taxon>
        <taxon>Magnoliopsida</taxon>
        <taxon>eudicotyledons</taxon>
        <taxon>Gunneridae</taxon>
        <taxon>Pentapetalae</taxon>
        <taxon>asterids</taxon>
        <taxon>lamiids</taxon>
        <taxon>Gentianales</taxon>
        <taxon>Rubiaceae</taxon>
        <taxon>Rubioideae</taxon>
        <taxon>Spermacoceae</taxon>
        <taxon>Hedyotis-Oldenlandia complex</taxon>
        <taxon>Oldenlandia</taxon>
    </lineage>
</organism>
<name>A0AAV1CIZ9_OLDCO</name>
<protein>
    <submittedName>
        <fullName evidence="3">OLC1v1030218C1</fullName>
    </submittedName>
</protein>
<evidence type="ECO:0000313" key="4">
    <source>
        <dbReference type="Proteomes" id="UP001161247"/>
    </source>
</evidence>
<keyword evidence="4" id="KW-1185">Reference proteome</keyword>
<feature type="compositionally biased region" description="Polar residues" evidence="2">
    <location>
        <begin position="387"/>
        <end position="409"/>
    </location>
</feature>
<gene>
    <name evidence="3" type="ORF">OLC1_LOCUS5630</name>
</gene>
<proteinExistence type="predicted"/>
<dbReference type="Proteomes" id="UP001161247">
    <property type="component" value="Chromosome 2"/>
</dbReference>
<accession>A0AAV1CIZ9</accession>
<evidence type="ECO:0000256" key="1">
    <source>
        <dbReference type="SAM" id="Coils"/>
    </source>
</evidence>
<sequence>MAKEVVRVEDVQCLLNQDRLNDLENYYSLTAIHPILPESFERANTPPPGKITIYEKFLLVRCGKSFPGWFSFTKNPNGPPKELVAKNKSSKHWRSGFFYVDSNLVDLYSWKPDEGGKVSLDPWTKRDNKEMEARKADLGKLVGWKKTYKYRKIASLSNTISSRIFANLMGKCSTFNDSDEEEPFPEKSLQETPQCNRDNPILIKILFVGQAVQAIGSFVIVCTNLERQVALARKKASNKASKAMDAETRLQALGKEKRRLEEDLSTMKGQLEDVTAAHNLQIEGLRATTIPKSDLLGVIRDDEREDIRGKAAVQGGKHFRDMNFALLPIMQQITKACATVSKPEDIADILGSLSFVFKMPKGIQMPLGTPQGLDEEPEAVEVETPPKGNNSGSQGEGGTSTDSNTNNGDKLTRASCVQGKDAALNLPNPPEGTSQGVPAAPGKWETSGIPWIDLHLPDPHFDPTTFPLYAVVRGALVDPPSDRSRGRLSSLEGQLKEALEAYRASKLGEARRAIIEVKAENDRLDKLWRDTEAYWEGHMKYSIQLEMLSNNRLRKFEAKIRKKKKDDGLPKPDPENFIPRNYFESVLVHLWKAYALVAIRWDRSSDKIEALRGYADQLQAALESTILFIVETGKKYDIGALWPDPYPSMRDDPASPTREAKHLIYENDAPFHELGQGSH</sequence>
<keyword evidence="1" id="KW-0175">Coiled coil</keyword>